<keyword evidence="8" id="KW-0564">Palmitate</keyword>
<dbReference type="GO" id="GO:0016197">
    <property type="term" value="P:endosomal transport"/>
    <property type="evidence" value="ECO:0007669"/>
    <property type="project" value="InterPro"/>
</dbReference>
<keyword evidence="7" id="KW-0472">Membrane</keyword>
<keyword evidence="5" id="KW-0519">Myristate</keyword>
<comment type="similarity">
    <text evidence="3">Belongs to the LAMTOR1 family.</text>
</comment>
<keyword evidence="6" id="KW-0967">Endosome</keyword>
<dbReference type="PANTHER" id="PTHR13401:SF2">
    <property type="entry name" value="RAGULATOR COMPLEX PROTEIN LAMTOR1"/>
    <property type="match status" value="1"/>
</dbReference>
<dbReference type="AlphaFoldDB" id="A0A0K8TRA4"/>
<evidence type="ECO:0000256" key="1">
    <source>
        <dbReference type="ARBA" id="ARBA00004122"/>
    </source>
</evidence>
<name>A0A0K8TRA4_TABBR</name>
<evidence type="ECO:0000256" key="11">
    <source>
        <dbReference type="ARBA" id="ARBA00032695"/>
    </source>
</evidence>
<dbReference type="GO" id="GO:0045121">
    <property type="term" value="C:membrane raft"/>
    <property type="evidence" value="ECO:0007669"/>
    <property type="project" value="InterPro"/>
</dbReference>
<dbReference type="GO" id="GO:0032008">
    <property type="term" value="P:positive regulation of TOR signaling"/>
    <property type="evidence" value="ECO:0007669"/>
    <property type="project" value="InterPro"/>
</dbReference>
<accession>A0A0K8TRA4</accession>
<evidence type="ECO:0000256" key="7">
    <source>
        <dbReference type="ARBA" id="ARBA00023136"/>
    </source>
</evidence>
<reference evidence="12" key="1">
    <citation type="journal article" date="2015" name="Insect Biochem. Mol. Biol.">
        <title>An insight into the sialome of the horse fly, Tabanus bromius.</title>
        <authorList>
            <person name="Ribeiro J.M."/>
            <person name="Kazimirova M."/>
            <person name="Takac P."/>
            <person name="Andersen J.F."/>
            <person name="Francischetti I.M."/>
        </authorList>
    </citation>
    <scope>NUCLEOTIDE SEQUENCE</scope>
</reference>
<dbReference type="GO" id="GO:0031902">
    <property type="term" value="C:late endosome membrane"/>
    <property type="evidence" value="ECO:0007669"/>
    <property type="project" value="UniProtKB-SubCell"/>
</dbReference>
<proteinExistence type="evidence at transcript level"/>
<dbReference type="Pfam" id="PF15454">
    <property type="entry name" value="LAMTOR"/>
    <property type="match status" value="1"/>
</dbReference>
<dbReference type="GO" id="GO:0042632">
    <property type="term" value="P:cholesterol homeostasis"/>
    <property type="evidence" value="ECO:0007669"/>
    <property type="project" value="InterPro"/>
</dbReference>
<evidence type="ECO:0000256" key="9">
    <source>
        <dbReference type="ARBA" id="ARBA00023228"/>
    </source>
</evidence>
<dbReference type="GO" id="GO:0007040">
    <property type="term" value="P:lysosome organization"/>
    <property type="evidence" value="ECO:0007669"/>
    <property type="project" value="InterPro"/>
</dbReference>
<dbReference type="EMBL" id="GDAI01000942">
    <property type="protein sequence ID" value="JAI16661.1"/>
    <property type="molecule type" value="mRNA"/>
</dbReference>
<dbReference type="GO" id="GO:0043410">
    <property type="term" value="P:positive regulation of MAPK cascade"/>
    <property type="evidence" value="ECO:0007669"/>
    <property type="project" value="InterPro"/>
</dbReference>
<evidence type="ECO:0000256" key="5">
    <source>
        <dbReference type="ARBA" id="ARBA00022707"/>
    </source>
</evidence>
<dbReference type="PANTHER" id="PTHR13401">
    <property type="entry name" value="RAGULATOR COMPLEX PROTEIN LAMTOR1"/>
    <property type="match status" value="1"/>
</dbReference>
<evidence type="ECO:0000256" key="6">
    <source>
        <dbReference type="ARBA" id="ARBA00022753"/>
    </source>
</evidence>
<dbReference type="GO" id="GO:0005085">
    <property type="term" value="F:guanyl-nucleotide exchange factor activity"/>
    <property type="evidence" value="ECO:0007669"/>
    <property type="project" value="TreeGrafter"/>
</dbReference>
<dbReference type="GO" id="GO:0001919">
    <property type="term" value="P:regulation of receptor recycling"/>
    <property type="evidence" value="ECO:0007669"/>
    <property type="project" value="InterPro"/>
</dbReference>
<dbReference type="SMART" id="SM01262">
    <property type="entry name" value="LAMTOR"/>
    <property type="match status" value="1"/>
</dbReference>
<evidence type="ECO:0000313" key="12">
    <source>
        <dbReference type="EMBL" id="JAI16661.1"/>
    </source>
</evidence>
<sequence>MDYLRPILNCLTNFCSCLSCNEDPSGPGFEPNERTHLFVDTVNSSPALHRTNCDDLSNEYSQSLPKKDEQTALSRIVQSTTQNVIDVSAMDSHHLETQEYNNRIRLYNHKLQQQWSTLHHPSNAPSGLLKDIPNPEYFLTASPISAPDLSLIKSAINKASTALDDVKVDHKEDLVVPFRIP</sequence>
<protein>
    <recommendedName>
        <fullName evidence="4">Ragulator complex protein LAMTOR1</fullName>
    </recommendedName>
    <alternativeName>
        <fullName evidence="11">Late endosomal/lysosomal adaptor and MAPK and MTOR activator 1</fullName>
    </alternativeName>
</protein>
<evidence type="ECO:0000256" key="8">
    <source>
        <dbReference type="ARBA" id="ARBA00023139"/>
    </source>
</evidence>
<evidence type="ECO:0000256" key="10">
    <source>
        <dbReference type="ARBA" id="ARBA00023288"/>
    </source>
</evidence>
<dbReference type="GO" id="GO:0060090">
    <property type="term" value="F:molecular adaptor activity"/>
    <property type="evidence" value="ECO:0007669"/>
    <property type="project" value="TreeGrafter"/>
</dbReference>
<evidence type="ECO:0000256" key="4">
    <source>
        <dbReference type="ARBA" id="ARBA00016099"/>
    </source>
</evidence>
<keyword evidence="10" id="KW-0449">Lipoprotein</keyword>
<keyword evidence="9" id="KW-0458">Lysosome</keyword>
<dbReference type="GO" id="GO:0071230">
    <property type="term" value="P:cellular response to amino acid stimulus"/>
    <property type="evidence" value="ECO:0007669"/>
    <property type="project" value="InterPro"/>
</dbReference>
<organism evidence="12">
    <name type="scientific">Tabanus bromius</name>
    <name type="common">Band-eyed brown horse fly</name>
    <dbReference type="NCBI Taxonomy" id="304241"/>
    <lineage>
        <taxon>Eukaryota</taxon>
        <taxon>Metazoa</taxon>
        <taxon>Ecdysozoa</taxon>
        <taxon>Arthropoda</taxon>
        <taxon>Hexapoda</taxon>
        <taxon>Insecta</taxon>
        <taxon>Pterygota</taxon>
        <taxon>Neoptera</taxon>
        <taxon>Endopterygota</taxon>
        <taxon>Diptera</taxon>
        <taxon>Brachycera</taxon>
        <taxon>Tabanomorpha</taxon>
        <taxon>Tabanoidea</taxon>
        <taxon>Tabanidae</taxon>
        <taxon>Tabanus</taxon>
    </lineage>
</organism>
<dbReference type="GO" id="GO:0005765">
    <property type="term" value="C:lysosomal membrane"/>
    <property type="evidence" value="ECO:0007669"/>
    <property type="project" value="UniProtKB-SubCell"/>
</dbReference>
<comment type="subcellular location">
    <subcellularLocation>
        <location evidence="2">Late endosome membrane</location>
        <topology evidence="2">Lipid-anchor</topology>
        <orientation evidence="2">Cytoplasmic side</orientation>
    </subcellularLocation>
    <subcellularLocation>
        <location evidence="1">Lysosome membrane</location>
        <topology evidence="1">Lipid-anchor</topology>
        <orientation evidence="1">Cytoplasmic side</orientation>
    </subcellularLocation>
</comment>
<dbReference type="InterPro" id="IPR028209">
    <property type="entry name" value="LAMTOR1/MEH1"/>
</dbReference>
<evidence type="ECO:0000256" key="3">
    <source>
        <dbReference type="ARBA" id="ARBA00010861"/>
    </source>
</evidence>
<dbReference type="GO" id="GO:0071986">
    <property type="term" value="C:Ragulator complex"/>
    <property type="evidence" value="ECO:0007669"/>
    <property type="project" value="InterPro"/>
</dbReference>
<evidence type="ECO:0000256" key="2">
    <source>
        <dbReference type="ARBA" id="ARBA00004577"/>
    </source>
</evidence>